<gene>
    <name evidence="1" type="primary">A03p013680.1_BraROA</name>
    <name evidence="1" type="ORF">IGI04_009855</name>
</gene>
<dbReference type="SUPFAM" id="SSF54403">
    <property type="entry name" value="Cystatin/monellin"/>
    <property type="match status" value="2"/>
</dbReference>
<keyword evidence="2" id="KW-1185">Reference proteome</keyword>
<feature type="non-terminal residue" evidence="1">
    <location>
        <position position="706"/>
    </location>
</feature>
<sequence>MASSSRIDYEIISDPLNPRCVVACFNYSIFGEVTEEDKLLLERIRGKEDNTSPKYTDQEERNLINKQIRKSQGFDVDFSKFRCLFDFYPSFLDECHSTLITETDRQFFGRLAQESIADYNIREGTSFEFVEVEKANLYRNKGYIYFITFVAKDPCDQTKVFQAKVCNVFCREIEHSFCRLKPCQKGECDEDSKRAVKKPKYNTRSNKDFEENGEQLVTSDLGFDMASSSRIDYEIISDPFNPQCVIAGFIPLWEDNEKEKLLLERIRGKEGDTSLKYTPQEERDLINGQIRNSQGFDVDFSMFRCLFNFYPSSLDESHSTLIRETDRIFFGRLAQESIADYNIKEGTSFDFLEVEKANLYRSKGYIYFITFVAKDPCHQTKVFQAKVCNVFCREIEHSFCRLKPGQQVECDEDSKRVVKKPRVDYEINSDPFDPECVIASFNALLGEVTEKEKLLLERIRGKEDNTSPKYTDQEERDLINKQIRKDLTWIFPSSDAFSISTLRFRLAQESIAGYNTREGTSFKFVEVEKANLYRNRGYTYFITFVAKDSCDQTRVFQAKVCNVFCREIEHSFCRLKPGQKGSDMASSSRIDYEIITDPFDPRCVIACFSSLIGEMTEKDKLLLKRMRGKEDDASPKYTPQEEYDLINEQIRKSQGFDVDFSKFRCLFDFYPAFLVEENHSTMRTETDRLYFGRLAKEAIADYNTRE</sequence>
<accession>A0ABQ7N0T4</accession>
<protein>
    <recommendedName>
        <fullName evidence="3">Cystatin domain-containing protein</fullName>
    </recommendedName>
</protein>
<name>A0ABQ7N0T4_BRACM</name>
<dbReference type="Proteomes" id="UP000823674">
    <property type="component" value="Chromosome A03"/>
</dbReference>
<dbReference type="InterPro" id="IPR006525">
    <property type="entry name" value="Cystatin-related_pln"/>
</dbReference>
<evidence type="ECO:0000313" key="1">
    <source>
        <dbReference type="EMBL" id="KAG5403736.1"/>
    </source>
</evidence>
<proteinExistence type="predicted"/>
<dbReference type="Gene3D" id="3.10.450.10">
    <property type="match status" value="3"/>
</dbReference>
<dbReference type="PANTHER" id="PTHR31260">
    <property type="entry name" value="CYSTATIN/MONELLIN SUPERFAMILY PROTEIN"/>
    <property type="match status" value="1"/>
</dbReference>
<dbReference type="NCBIfam" id="TIGR01638">
    <property type="entry name" value="Atha_cystat_rel"/>
    <property type="match status" value="1"/>
</dbReference>
<dbReference type="InterPro" id="IPR046350">
    <property type="entry name" value="Cystatin_sf"/>
</dbReference>
<evidence type="ECO:0000313" key="2">
    <source>
        <dbReference type="Proteomes" id="UP000823674"/>
    </source>
</evidence>
<dbReference type="InterPro" id="IPR006462">
    <property type="entry name" value="MS5"/>
</dbReference>
<dbReference type="PANTHER" id="PTHR31260:SF54">
    <property type="entry name" value="CYSTATIN DOMAIN-CONTAINING PROTEIN"/>
    <property type="match status" value="1"/>
</dbReference>
<reference evidence="1 2" key="1">
    <citation type="submission" date="2021-03" db="EMBL/GenBank/DDBJ databases">
        <authorList>
            <person name="King G.J."/>
            <person name="Bancroft I."/>
            <person name="Baten A."/>
            <person name="Bloomfield J."/>
            <person name="Borpatragohain P."/>
            <person name="He Z."/>
            <person name="Irish N."/>
            <person name="Irwin J."/>
            <person name="Liu K."/>
            <person name="Mauleon R.P."/>
            <person name="Moore J."/>
            <person name="Morris R."/>
            <person name="Ostergaard L."/>
            <person name="Wang B."/>
            <person name="Wells R."/>
        </authorList>
    </citation>
    <scope>NUCLEOTIDE SEQUENCE [LARGE SCALE GENOMIC DNA]</scope>
    <source>
        <strain evidence="1">R-o-18</strain>
        <tissue evidence="1">Leaf</tissue>
    </source>
</reference>
<evidence type="ECO:0008006" key="3">
    <source>
        <dbReference type="Google" id="ProtNLM"/>
    </source>
</evidence>
<dbReference type="EMBL" id="JADBGQ010000003">
    <property type="protein sequence ID" value="KAG5403736.1"/>
    <property type="molecule type" value="Genomic_DNA"/>
</dbReference>
<comment type="caution">
    <text evidence="1">The sequence shown here is derived from an EMBL/GenBank/DDBJ whole genome shotgun (WGS) entry which is preliminary data.</text>
</comment>
<organism evidence="1 2">
    <name type="scientific">Brassica rapa subsp. trilocularis</name>
    <dbReference type="NCBI Taxonomy" id="1813537"/>
    <lineage>
        <taxon>Eukaryota</taxon>
        <taxon>Viridiplantae</taxon>
        <taxon>Streptophyta</taxon>
        <taxon>Embryophyta</taxon>
        <taxon>Tracheophyta</taxon>
        <taxon>Spermatophyta</taxon>
        <taxon>Magnoliopsida</taxon>
        <taxon>eudicotyledons</taxon>
        <taxon>Gunneridae</taxon>
        <taxon>Pentapetalae</taxon>
        <taxon>rosids</taxon>
        <taxon>malvids</taxon>
        <taxon>Brassicales</taxon>
        <taxon>Brassicaceae</taxon>
        <taxon>Brassiceae</taxon>
        <taxon>Brassica</taxon>
    </lineage>
</organism>